<dbReference type="EMBL" id="JPRJ01000022">
    <property type="protein sequence ID" value="KFF25590.1"/>
    <property type="molecule type" value="Genomic_DNA"/>
</dbReference>
<accession>A0A086B9H6</accession>
<dbReference type="Proteomes" id="UP000028709">
    <property type="component" value="Unassembled WGS sequence"/>
</dbReference>
<evidence type="ECO:0000313" key="1">
    <source>
        <dbReference type="EMBL" id="KFF25590.1"/>
    </source>
</evidence>
<keyword evidence="2" id="KW-1185">Reference proteome</keyword>
<proteinExistence type="predicted"/>
<dbReference type="RefSeq" id="WP_034685437.1">
    <property type="nucleotide sequence ID" value="NZ_CP023049.2"/>
</dbReference>
<sequence>MSDAGGGGRPESARVAFWSTFSIGSTNFPNFNSQLTSANNYSAFGTYKNVSGFEFTNVTSTLAGTTVESLLANFDIISTGTGVNMSAADAAKVKEYVDRGGVALIMLDPARGSELLTAFGGNGTVATGTINGTSTTDDVNNGVFGDARDIALTGVATSGRITMSQLPTDNKLLANEATSNARVWITGTNGRAIFFWDEGVFRAPAVAGTVVDTPQELFLHNVMAYALSRTAL</sequence>
<organism evidence="1 2">
    <name type="scientific">Chryseobacterium piperi</name>
    <dbReference type="NCBI Taxonomy" id="558152"/>
    <lineage>
        <taxon>Bacteria</taxon>
        <taxon>Pseudomonadati</taxon>
        <taxon>Bacteroidota</taxon>
        <taxon>Flavobacteriia</taxon>
        <taxon>Flavobacteriales</taxon>
        <taxon>Weeksellaceae</taxon>
        <taxon>Chryseobacterium group</taxon>
        <taxon>Chryseobacterium</taxon>
    </lineage>
</organism>
<comment type="caution">
    <text evidence="1">The sequence shown here is derived from an EMBL/GenBank/DDBJ whole genome shotgun (WGS) entry which is preliminary data.</text>
</comment>
<dbReference type="eggNOG" id="ENOG5033XA6">
    <property type="taxonomic scope" value="Bacteria"/>
</dbReference>
<dbReference type="OrthoDB" id="1252557at2"/>
<name>A0A086B9H6_9FLAO</name>
<dbReference type="AlphaFoldDB" id="A0A086B9H6"/>
<protein>
    <submittedName>
        <fullName evidence="1">Uncharacterized protein</fullName>
    </submittedName>
</protein>
<gene>
    <name evidence="1" type="ORF">IQ37_12225</name>
</gene>
<reference evidence="1 2" key="1">
    <citation type="submission" date="2014-07" db="EMBL/GenBank/DDBJ databases">
        <title>Genome of Chryseobacterium piperi CTM.</title>
        <authorList>
            <person name="Pipes S.E."/>
            <person name="Stropko S.J."/>
            <person name="Newman J.D."/>
        </authorList>
    </citation>
    <scope>NUCLEOTIDE SEQUENCE [LARGE SCALE GENOMIC DNA]</scope>
    <source>
        <strain evidence="1 2">CTM</strain>
    </source>
</reference>
<evidence type="ECO:0000313" key="2">
    <source>
        <dbReference type="Proteomes" id="UP000028709"/>
    </source>
</evidence>
<dbReference type="KEGG" id="cpip:CJF12_07925"/>